<gene>
    <name evidence="2" type="ORF">G3I70_18995</name>
</gene>
<dbReference type="RefSeq" id="WP_163057732.1">
    <property type="nucleotide sequence ID" value="NZ_JAAGLI010000496.1"/>
</dbReference>
<protein>
    <submittedName>
        <fullName evidence="2">CHAT domain-containing protein</fullName>
    </submittedName>
</protein>
<dbReference type="EMBL" id="JAAGLI010000496">
    <property type="protein sequence ID" value="NEA24562.1"/>
    <property type="molecule type" value="Genomic_DNA"/>
</dbReference>
<comment type="caution">
    <text evidence="2">The sequence shown here is derived from an EMBL/GenBank/DDBJ whole genome shotgun (WGS) entry which is preliminary data.</text>
</comment>
<evidence type="ECO:0000313" key="3">
    <source>
        <dbReference type="Proteomes" id="UP000475532"/>
    </source>
</evidence>
<evidence type="ECO:0000313" key="2">
    <source>
        <dbReference type="EMBL" id="NEA24562.1"/>
    </source>
</evidence>
<accession>A0A6L9QHI0</accession>
<dbReference type="Proteomes" id="UP000475532">
    <property type="component" value="Unassembled WGS sequence"/>
</dbReference>
<dbReference type="InterPro" id="IPR024983">
    <property type="entry name" value="CHAT_dom"/>
</dbReference>
<dbReference type="Pfam" id="PF12770">
    <property type="entry name" value="CHAT"/>
    <property type="match status" value="1"/>
</dbReference>
<organism evidence="2 3">
    <name type="scientific">Actinomadura bangladeshensis</name>
    <dbReference type="NCBI Taxonomy" id="453573"/>
    <lineage>
        <taxon>Bacteria</taxon>
        <taxon>Bacillati</taxon>
        <taxon>Actinomycetota</taxon>
        <taxon>Actinomycetes</taxon>
        <taxon>Streptosporangiales</taxon>
        <taxon>Thermomonosporaceae</taxon>
        <taxon>Actinomadura</taxon>
    </lineage>
</organism>
<dbReference type="AlphaFoldDB" id="A0A6L9QHI0"/>
<reference evidence="2 3" key="1">
    <citation type="submission" date="2020-01" db="EMBL/GenBank/DDBJ databases">
        <title>Insect and environment-associated Actinomycetes.</title>
        <authorList>
            <person name="Currrie C."/>
            <person name="Chevrette M."/>
            <person name="Carlson C."/>
            <person name="Stubbendieck R."/>
            <person name="Wendt-Pienkowski E."/>
        </authorList>
    </citation>
    <scope>NUCLEOTIDE SEQUENCE [LARGE SCALE GENOMIC DNA]</scope>
    <source>
        <strain evidence="2 3">SID10258</strain>
    </source>
</reference>
<name>A0A6L9QHI0_9ACTN</name>
<feature type="domain" description="CHAT" evidence="1">
    <location>
        <begin position="145"/>
        <end position="429"/>
    </location>
</feature>
<evidence type="ECO:0000259" key="1">
    <source>
        <dbReference type="Pfam" id="PF12770"/>
    </source>
</evidence>
<sequence>MMPEWDVAEMIDRRMALAREWEQLVKQVRGLDGFADFLRPPRLSTLLPAAAEGPVAVVNLSQRRCDVLLVRPDGVEVEGLSSLTLESVVDRTNDYLGALRRYDQATWELYLARRRFDDGDNGPDTTRQYTRAKKELVESGRIRDRTLRDIHRWLWDEIAERTLAALGLTAAPGPGQLWPRLWWCPTGPLTLLPLHAAGHHGAAGDDAVLDRAVSSYTPTLRALLEARRPMPQAPEHERMLIVALPDAPEQVPLENVVRERDLIVSLFPDRHTLLDESATTGVVRAELSRHRWAHFSCHGSQNLADPSQGGLILRDESLTIADVSAQQHDGEFAFLSACMTAVGGVRLPDEAITLAAALHFTGYRQVIGTMWAVHDQTAADVAAMVYTDLTATGRFDPKRSARSLHAAIRHLRDVAGAPAHAWTPFIHLGA</sequence>
<proteinExistence type="predicted"/>